<proteinExistence type="predicted"/>
<evidence type="ECO:0000259" key="2">
    <source>
        <dbReference type="Pfam" id="PF01028"/>
    </source>
</evidence>
<dbReference type="PROSITE" id="PS52038">
    <property type="entry name" value="TOPO_IB_2"/>
    <property type="match status" value="1"/>
</dbReference>
<evidence type="ECO:0000256" key="1">
    <source>
        <dbReference type="SAM" id="MobiDB-lite"/>
    </source>
</evidence>
<gene>
    <name evidence="4" type="ORF">MOTC310_20080</name>
</gene>
<evidence type="ECO:0000313" key="5">
    <source>
        <dbReference type="Proteomes" id="UP001355206"/>
    </source>
</evidence>
<dbReference type="Gene3D" id="3.30.66.10">
    <property type="entry name" value="DNA topoisomerase I domain"/>
    <property type="match status" value="1"/>
</dbReference>
<dbReference type="SUPFAM" id="SSF55869">
    <property type="entry name" value="DNA topoisomerase I domain"/>
    <property type="match status" value="1"/>
</dbReference>
<dbReference type="Proteomes" id="UP001355206">
    <property type="component" value="Unassembled WGS sequence"/>
</dbReference>
<organism evidence="4 5">
    <name type="scientific">Methylobacterium oryzae</name>
    <dbReference type="NCBI Taxonomy" id="334852"/>
    <lineage>
        <taxon>Bacteria</taxon>
        <taxon>Pseudomonadati</taxon>
        <taxon>Pseudomonadota</taxon>
        <taxon>Alphaproteobacteria</taxon>
        <taxon>Hyphomicrobiales</taxon>
        <taxon>Methylobacteriaceae</taxon>
        <taxon>Methylobacterium</taxon>
    </lineage>
</organism>
<feature type="compositionally biased region" description="Low complexity" evidence="1">
    <location>
        <begin position="401"/>
        <end position="419"/>
    </location>
</feature>
<sequence>MADVETAESGGDLRAAAEEAGLVYVDDGRPGLTRRRSGTGFRYLDAKGAPVRDKALLARIRSLAIPPAYTDVWICPRRNGHIQATGRDAKGRKQYRYHPDFRQAREADKFSRIMAFADALPGIRRRVDADMKRPGLPRDKVLATVVYLLETTLIRVGNDDYARTNKSYGLTTLRDPHVRVEGSALSFRFKGKSGKTWDVSLKDRRVARIVKACQDLPGQELFQYIDPDGTQRDVTSSDVNAYLREITGEDFTAKDFRTWAGTVLAALALREFESFDSEAGAKRNIRAAIENVAGRLGNTPTICRKCYIHPQILDCYLEGGLLLQVKDAVESELSEDLARLRPEEAAVLGLLQARLATVEDDVKAGGRVKPAGTRGRGAKTPRSKMPAPAASGPRAPERSESGTAAKRASGAARKAAAAA</sequence>
<name>A0ABU7TTZ9_9HYPH</name>
<evidence type="ECO:0000313" key="4">
    <source>
        <dbReference type="EMBL" id="MEE7492650.1"/>
    </source>
</evidence>
<reference evidence="4 5" key="1">
    <citation type="journal article" date="2012" name="Genet. Mol. Biol.">
        <title>Analysis of 16S rRNA and mxaF genes revealing insights into Methylobacterium niche-specific plant association.</title>
        <authorList>
            <person name="Dourado M.N."/>
            <person name="Andreote F.D."/>
            <person name="Dini-Andreote F."/>
            <person name="Conti R."/>
            <person name="Araujo J.M."/>
            <person name="Araujo W.L."/>
        </authorList>
    </citation>
    <scope>NUCLEOTIDE SEQUENCE [LARGE SCALE GENOMIC DNA]</scope>
    <source>
        <strain evidence="4 5">TC3-10</strain>
    </source>
</reference>
<dbReference type="Pfam" id="PF01028">
    <property type="entry name" value="Topoisom_I"/>
    <property type="match status" value="1"/>
</dbReference>
<dbReference type="InterPro" id="IPR049331">
    <property type="entry name" value="Top1B_N_bact"/>
</dbReference>
<dbReference type="EMBL" id="MLCA01000010">
    <property type="protein sequence ID" value="MEE7492650.1"/>
    <property type="molecule type" value="Genomic_DNA"/>
</dbReference>
<accession>A0ABU7TTZ9</accession>
<dbReference type="InterPro" id="IPR014711">
    <property type="entry name" value="TopoI_cat_a-hlx-sub_euk"/>
</dbReference>
<feature type="domain" description="DNA topoisomerase IB N-terminal" evidence="3">
    <location>
        <begin position="40"/>
        <end position="88"/>
    </location>
</feature>
<dbReference type="Gene3D" id="3.90.15.10">
    <property type="entry name" value="Topoisomerase I, Chain A, domain 3"/>
    <property type="match status" value="1"/>
</dbReference>
<dbReference type="Pfam" id="PF21338">
    <property type="entry name" value="Top1B_N_bact"/>
    <property type="match status" value="1"/>
</dbReference>
<dbReference type="SUPFAM" id="SSF56349">
    <property type="entry name" value="DNA breaking-rejoining enzymes"/>
    <property type="match status" value="1"/>
</dbReference>
<dbReference type="InterPro" id="IPR035447">
    <property type="entry name" value="DNA_topo_I_N_sf"/>
</dbReference>
<dbReference type="Gene3D" id="1.10.132.120">
    <property type="match status" value="1"/>
</dbReference>
<dbReference type="RefSeq" id="WP_331303073.1">
    <property type="nucleotide sequence ID" value="NZ_MLCA01000010.1"/>
</dbReference>
<keyword evidence="5" id="KW-1185">Reference proteome</keyword>
<comment type="caution">
    <text evidence="4">The sequence shown here is derived from an EMBL/GenBank/DDBJ whole genome shotgun (WGS) entry which is preliminary data.</text>
</comment>
<evidence type="ECO:0000259" key="3">
    <source>
        <dbReference type="Pfam" id="PF21338"/>
    </source>
</evidence>
<protein>
    <submittedName>
        <fullName evidence="4">DNA topoisomerase I</fullName>
    </submittedName>
</protein>
<feature type="region of interest" description="Disordered" evidence="1">
    <location>
        <begin position="365"/>
        <end position="419"/>
    </location>
</feature>
<dbReference type="InterPro" id="IPR013500">
    <property type="entry name" value="TopoI_cat_euk"/>
</dbReference>
<feature type="domain" description="DNA topoisomerase I catalytic core eukaryotic-type" evidence="2">
    <location>
        <begin position="100"/>
        <end position="310"/>
    </location>
</feature>
<dbReference type="InterPro" id="IPR011010">
    <property type="entry name" value="DNA_brk_join_enz"/>
</dbReference>